<dbReference type="OrthoDB" id="8687324at2"/>
<evidence type="ECO:0000313" key="2">
    <source>
        <dbReference type="Proteomes" id="UP000244571"/>
    </source>
</evidence>
<organism evidence="1 2">
    <name type="scientific">Orrella marina</name>
    <dbReference type="NCBI Taxonomy" id="2163011"/>
    <lineage>
        <taxon>Bacteria</taxon>
        <taxon>Pseudomonadati</taxon>
        <taxon>Pseudomonadota</taxon>
        <taxon>Betaproteobacteria</taxon>
        <taxon>Burkholderiales</taxon>
        <taxon>Alcaligenaceae</taxon>
        <taxon>Orrella</taxon>
    </lineage>
</organism>
<gene>
    <name evidence="1" type="ORF">DBV39_16450</name>
</gene>
<reference evidence="1 2" key="1">
    <citation type="submission" date="2018-04" db="EMBL/GenBank/DDBJ databases">
        <title>Bordetella sp. HZ20 isolated from seawater.</title>
        <authorList>
            <person name="Sun C."/>
        </authorList>
    </citation>
    <scope>NUCLEOTIDE SEQUENCE [LARGE SCALE GENOMIC DNA]</scope>
    <source>
        <strain evidence="1 2">HZ20</strain>
    </source>
</reference>
<dbReference type="Proteomes" id="UP000244571">
    <property type="component" value="Chromosome"/>
</dbReference>
<dbReference type="InterPro" id="IPR009057">
    <property type="entry name" value="Homeodomain-like_sf"/>
</dbReference>
<name>A0A2R4XMP2_9BURK</name>
<dbReference type="SUPFAM" id="SSF46689">
    <property type="entry name" value="Homeodomain-like"/>
    <property type="match status" value="1"/>
</dbReference>
<dbReference type="KEGG" id="boz:DBV39_16450"/>
<keyword evidence="2" id="KW-1185">Reference proteome</keyword>
<dbReference type="SUPFAM" id="SSF52172">
    <property type="entry name" value="CheY-like"/>
    <property type="match status" value="1"/>
</dbReference>
<dbReference type="EMBL" id="CP028901">
    <property type="protein sequence ID" value="AWB35058.1"/>
    <property type="molecule type" value="Genomic_DNA"/>
</dbReference>
<sequence>MRQQVDLAVLHVQLNRDWFESQLSSVQPALTRIVCHELPWERDGEFPPPKSDSLNVSLRTDLLYHAAVRLRRYDALLMPVSMETLAWTRRLLASIPRGPSIPVIGVLLNVQPAGMVDLLELGMIDFVQTPINVGELRARILCAVSRAPRRMVLRDRIMGTGERYEDYTRLRRALALERPWCASRYSAQEAVSPQLSVPQEGRSIWGPKDQSLGQGWSCTPQLHDSHQVAEDLPIVERLRRVLENRYQTFGEVKAQLISEFESQYVKDALAMQNGNVARAAAASGKNRRAFWEIMRKHKIDAKTYRDVS</sequence>
<dbReference type="Gene3D" id="1.10.10.60">
    <property type="entry name" value="Homeodomain-like"/>
    <property type="match status" value="1"/>
</dbReference>
<proteinExistence type="predicted"/>
<evidence type="ECO:0000313" key="1">
    <source>
        <dbReference type="EMBL" id="AWB35058.1"/>
    </source>
</evidence>
<accession>A0A2R4XMP2</accession>
<dbReference type="Gene3D" id="3.40.50.2300">
    <property type="match status" value="1"/>
</dbReference>
<dbReference type="RefSeq" id="WP_108622468.1">
    <property type="nucleotide sequence ID" value="NZ_CP028901.1"/>
</dbReference>
<protein>
    <submittedName>
        <fullName evidence="1">Uncharacterized protein</fullName>
    </submittedName>
</protein>
<dbReference type="InterPro" id="IPR011006">
    <property type="entry name" value="CheY-like_superfamily"/>
</dbReference>
<dbReference type="AlphaFoldDB" id="A0A2R4XMP2"/>